<evidence type="ECO:0000256" key="1">
    <source>
        <dbReference type="ARBA" id="ARBA00023027"/>
    </source>
</evidence>
<accession>A0A839GH88</accession>
<evidence type="ECO:0000313" key="4">
    <source>
        <dbReference type="Proteomes" id="UP000563094"/>
    </source>
</evidence>
<organism evidence="3 4">
    <name type="scientific">Rufibacter quisquiliarum</name>
    <dbReference type="NCBI Taxonomy" id="1549639"/>
    <lineage>
        <taxon>Bacteria</taxon>
        <taxon>Pseudomonadati</taxon>
        <taxon>Bacteroidota</taxon>
        <taxon>Cytophagia</taxon>
        <taxon>Cytophagales</taxon>
        <taxon>Hymenobacteraceae</taxon>
        <taxon>Rufibacter</taxon>
    </lineage>
</organism>
<reference evidence="3 4" key="1">
    <citation type="submission" date="2020-08" db="EMBL/GenBank/DDBJ databases">
        <title>Genomic Encyclopedia of Type Strains, Phase IV (KMG-IV): sequencing the most valuable type-strain genomes for metagenomic binning, comparative biology and taxonomic classification.</title>
        <authorList>
            <person name="Goeker M."/>
        </authorList>
    </citation>
    <scope>NUCLEOTIDE SEQUENCE [LARGE SCALE GENOMIC DNA]</scope>
    <source>
        <strain evidence="3 4">DSM 29854</strain>
    </source>
</reference>
<dbReference type="Pfam" id="PF16363">
    <property type="entry name" value="GDP_Man_Dehyd"/>
    <property type="match status" value="1"/>
</dbReference>
<keyword evidence="1" id="KW-0520">NAD</keyword>
<comment type="caution">
    <text evidence="3">The sequence shown here is derived from an EMBL/GenBank/DDBJ whole genome shotgun (WGS) entry which is preliminary data.</text>
</comment>
<dbReference type="AlphaFoldDB" id="A0A839GH88"/>
<name>A0A839GH88_9BACT</name>
<keyword evidence="4" id="KW-1185">Reference proteome</keyword>
<proteinExistence type="predicted"/>
<protein>
    <submittedName>
        <fullName evidence="3">Nucleoside-diphosphate-sugar epimerase</fullName>
    </submittedName>
</protein>
<dbReference type="Proteomes" id="UP000563094">
    <property type="component" value="Unassembled WGS sequence"/>
</dbReference>
<dbReference type="RefSeq" id="WP_182512654.1">
    <property type="nucleotide sequence ID" value="NZ_JACJIQ010000005.1"/>
</dbReference>
<dbReference type="PANTHER" id="PTHR43574">
    <property type="entry name" value="EPIMERASE-RELATED"/>
    <property type="match status" value="1"/>
</dbReference>
<gene>
    <name evidence="3" type="ORF">FHS90_001691</name>
</gene>
<sequence>MNKVLITGAAGFIGSHLSERLLQTGVHVIGVDNFDSFYDRSIKERNLAVLKEYKNFSFIEMDLRVASSFNTLPTTLDAVIHLAAKAGVLPSIKDPNGYLEANLAGTMNLLEFMRQHEIKKYVFASSSSVYGNNKIIPFSEADAVDNPISPYAFSKKSGELLNHTYHHLYKIDTVNLRFFTVFGPRQRPDLAIHKFFKLIYNNQPVTLYGDGSTARDYTFVQDTVTGIVAALRFVMEKEGVFETFNLGNNSPVSLIDLINTIYQVIGKEPNIQYMPMQPGDVDITYANIEKAKVMLGYNPKTTLLDGLKAFKEWYNEKN</sequence>
<evidence type="ECO:0000259" key="2">
    <source>
        <dbReference type="Pfam" id="PF16363"/>
    </source>
</evidence>
<dbReference type="Gene3D" id="3.40.50.720">
    <property type="entry name" value="NAD(P)-binding Rossmann-like Domain"/>
    <property type="match status" value="1"/>
</dbReference>
<feature type="domain" description="NAD(P)-binding" evidence="2">
    <location>
        <begin position="5"/>
        <end position="308"/>
    </location>
</feature>
<dbReference type="InterPro" id="IPR036291">
    <property type="entry name" value="NAD(P)-bd_dom_sf"/>
</dbReference>
<dbReference type="Gene3D" id="3.90.25.10">
    <property type="entry name" value="UDP-galactose 4-epimerase, domain 1"/>
    <property type="match status" value="1"/>
</dbReference>
<evidence type="ECO:0000313" key="3">
    <source>
        <dbReference type="EMBL" id="MBA9076983.1"/>
    </source>
</evidence>
<dbReference type="InterPro" id="IPR016040">
    <property type="entry name" value="NAD(P)-bd_dom"/>
</dbReference>
<dbReference type="PRINTS" id="PR01713">
    <property type="entry name" value="NUCEPIMERASE"/>
</dbReference>
<dbReference type="EMBL" id="JACJIQ010000005">
    <property type="protein sequence ID" value="MBA9076983.1"/>
    <property type="molecule type" value="Genomic_DNA"/>
</dbReference>
<dbReference type="SUPFAM" id="SSF51735">
    <property type="entry name" value="NAD(P)-binding Rossmann-fold domains"/>
    <property type="match status" value="1"/>
</dbReference>